<comment type="caution">
    <text evidence="2">The sequence shown here is derived from an EMBL/GenBank/DDBJ whole genome shotgun (WGS) entry which is preliminary data.</text>
</comment>
<dbReference type="EMBL" id="LEKT01000101">
    <property type="protein sequence ID" value="KMO85179.1"/>
    <property type="molecule type" value="Genomic_DNA"/>
</dbReference>
<keyword evidence="4" id="KW-1185">Reference proteome</keyword>
<name>A0A0J6WRP5_9FIRM</name>
<evidence type="ECO:0000313" key="3">
    <source>
        <dbReference type="EMBL" id="KMO85225.1"/>
    </source>
</evidence>
<evidence type="ECO:0000256" key="1">
    <source>
        <dbReference type="SAM" id="Phobius"/>
    </source>
</evidence>
<gene>
    <name evidence="3" type="ORF">AB840_14700</name>
    <name evidence="2" type="ORF">AB840_15045</name>
</gene>
<proteinExistence type="predicted"/>
<organism evidence="2 4">
    <name type="scientific">Megasphaera cerevisiae DSM 20462</name>
    <dbReference type="NCBI Taxonomy" id="1122219"/>
    <lineage>
        <taxon>Bacteria</taxon>
        <taxon>Bacillati</taxon>
        <taxon>Bacillota</taxon>
        <taxon>Negativicutes</taxon>
        <taxon>Veillonellales</taxon>
        <taxon>Veillonellaceae</taxon>
        <taxon>Megasphaera</taxon>
    </lineage>
</organism>
<dbReference type="EMBL" id="LEKT01000087">
    <property type="protein sequence ID" value="KMO85225.1"/>
    <property type="molecule type" value="Genomic_DNA"/>
</dbReference>
<evidence type="ECO:0000313" key="4">
    <source>
        <dbReference type="Proteomes" id="UP000036503"/>
    </source>
</evidence>
<feature type="non-terminal residue" evidence="2">
    <location>
        <position position="73"/>
    </location>
</feature>
<keyword evidence="1" id="KW-0812">Transmembrane</keyword>
<accession>A0A0J6WRP5</accession>
<evidence type="ECO:0000313" key="2">
    <source>
        <dbReference type="EMBL" id="KMO85179.1"/>
    </source>
</evidence>
<sequence length="73" mass="8538">MKTIMPWINSRHPQNKVIEEPDPEFDRYMRQAEIYQELSDEADRAMAFAIILGALLFGVLMIITAMYRDGMIM</sequence>
<keyword evidence="1" id="KW-0472">Membrane</keyword>
<protein>
    <submittedName>
        <fullName evidence="2">Uncharacterized protein</fullName>
    </submittedName>
</protein>
<dbReference type="InParanoid" id="A0A0J6WRP5"/>
<dbReference type="RefSeq" id="WP_048515595.1">
    <property type="nucleotide sequence ID" value="NZ_LEKT01000087.1"/>
</dbReference>
<keyword evidence="1" id="KW-1133">Transmembrane helix</keyword>
<dbReference type="Proteomes" id="UP000036503">
    <property type="component" value="Unassembled WGS sequence"/>
</dbReference>
<feature type="transmembrane region" description="Helical" evidence="1">
    <location>
        <begin position="45"/>
        <end position="67"/>
    </location>
</feature>
<dbReference type="AlphaFoldDB" id="A0A0J6WRP5"/>
<reference evidence="2 4" key="1">
    <citation type="submission" date="2015-06" db="EMBL/GenBank/DDBJ databases">
        <title>Draft genome sequence of beer spoilage bacterium Megasphaera cerevisiae type strain 20462.</title>
        <authorList>
            <person name="Kutumbaka K."/>
            <person name="Pasmowitz J."/>
            <person name="Mategko J."/>
            <person name="Reyes D."/>
            <person name="Friedrich A."/>
            <person name="Han S."/>
            <person name="Martens-Habbena W."/>
            <person name="Neal-McKinney J."/>
            <person name="Janagama H.K."/>
            <person name="Nadala C."/>
            <person name="Samadpour M."/>
        </authorList>
    </citation>
    <scope>NUCLEOTIDE SEQUENCE [LARGE SCALE GENOMIC DNA]</scope>
    <source>
        <strain evidence="2 4">DSM 20462</strain>
    </source>
</reference>